<gene>
    <name evidence="3" type="ORF">ABMA28_011394</name>
</gene>
<dbReference type="Pfam" id="PF25298">
    <property type="entry name" value="Baculo_FP_2nd"/>
    <property type="match status" value="1"/>
</dbReference>
<evidence type="ECO:0000259" key="2">
    <source>
        <dbReference type="Pfam" id="PF25298"/>
    </source>
</evidence>
<organism evidence="3 4">
    <name type="scientific">Loxostege sticticalis</name>
    <name type="common">Beet webworm moth</name>
    <dbReference type="NCBI Taxonomy" id="481309"/>
    <lineage>
        <taxon>Eukaryota</taxon>
        <taxon>Metazoa</taxon>
        <taxon>Ecdysozoa</taxon>
        <taxon>Arthropoda</taxon>
        <taxon>Hexapoda</taxon>
        <taxon>Insecta</taxon>
        <taxon>Pterygota</taxon>
        <taxon>Neoptera</taxon>
        <taxon>Endopterygota</taxon>
        <taxon>Lepidoptera</taxon>
        <taxon>Glossata</taxon>
        <taxon>Ditrysia</taxon>
        <taxon>Pyraloidea</taxon>
        <taxon>Crambidae</taxon>
        <taxon>Pyraustinae</taxon>
        <taxon>Loxostege</taxon>
    </lineage>
</organism>
<protein>
    <recommendedName>
        <fullName evidence="2">FP protein C-terminal domain-containing protein</fullName>
    </recommendedName>
</protein>
<dbReference type="InterPro" id="IPR057251">
    <property type="entry name" value="FP_C"/>
</dbReference>
<dbReference type="EMBL" id="JBEDNZ010000029">
    <property type="protein sequence ID" value="KAL0809161.1"/>
    <property type="molecule type" value="Genomic_DNA"/>
</dbReference>
<comment type="caution">
    <text evidence="3">The sequence shown here is derived from an EMBL/GenBank/DDBJ whole genome shotgun (WGS) entry which is preliminary data.</text>
</comment>
<accession>A0ABD0S8V8</accession>
<evidence type="ECO:0000256" key="1">
    <source>
        <dbReference type="SAM" id="Coils"/>
    </source>
</evidence>
<dbReference type="Proteomes" id="UP001549921">
    <property type="component" value="Unassembled WGS sequence"/>
</dbReference>
<evidence type="ECO:0000313" key="3">
    <source>
        <dbReference type="EMBL" id="KAL0809161.1"/>
    </source>
</evidence>
<reference evidence="3 4" key="1">
    <citation type="submission" date="2024-06" db="EMBL/GenBank/DDBJ databases">
        <title>A chromosome-level genome assembly of beet webworm, Loxostege sticticalis.</title>
        <authorList>
            <person name="Zhang Y."/>
        </authorList>
    </citation>
    <scope>NUCLEOTIDE SEQUENCE [LARGE SCALE GENOMIC DNA]</scope>
    <source>
        <strain evidence="3">AQ028</strain>
        <tissue evidence="3">Male pupae</tissue>
    </source>
</reference>
<evidence type="ECO:0000313" key="4">
    <source>
        <dbReference type="Proteomes" id="UP001549921"/>
    </source>
</evidence>
<name>A0ABD0S8V8_LOXSC</name>
<feature type="coiled-coil region" evidence="1">
    <location>
        <begin position="79"/>
        <end position="109"/>
    </location>
</feature>
<sequence length="269" mass="31372">MPVDRTPPQQTSAQTQPLLHCVSEPNLNFAERADMDEHNVTVRTKRKLSETSTDLDSRLSSFMSKMRIKMQNCEIQHSVEFLSHNLDSLKEQVQTLEKEQNKNTQYIQNWKKKLRNLRVVPDQLESKTLLLETVTKTLNTIQLSVQSHEIRDVFRITSKDPGNRPIIVDFTSVLMRDRVIEGYKKYNKNNSRLTTESLRITGPVKPIFISENLTSKMKRLFFLTRDFAKVNEFKYCWVSHGKIFLRKSDGLSLCPIRSESDLNKLKINK</sequence>
<keyword evidence="1" id="KW-0175">Coiled coil</keyword>
<feature type="domain" description="FP protein C-terminal" evidence="2">
    <location>
        <begin position="214"/>
        <end position="266"/>
    </location>
</feature>
<proteinExistence type="predicted"/>
<dbReference type="AlphaFoldDB" id="A0ABD0S8V8"/>